<dbReference type="GO" id="GO:0016020">
    <property type="term" value="C:membrane"/>
    <property type="evidence" value="ECO:0007669"/>
    <property type="project" value="UniProtKB-SubCell"/>
</dbReference>
<feature type="region of interest" description="Disordered" evidence="5">
    <location>
        <begin position="78"/>
        <end position="100"/>
    </location>
</feature>
<dbReference type="InterPro" id="IPR006260">
    <property type="entry name" value="TonB/TolA_C"/>
</dbReference>
<evidence type="ECO:0000256" key="1">
    <source>
        <dbReference type="ARBA" id="ARBA00004167"/>
    </source>
</evidence>
<protein>
    <submittedName>
        <fullName evidence="8">TonB family protein</fullName>
    </submittedName>
</protein>
<dbReference type="PROSITE" id="PS52015">
    <property type="entry name" value="TONB_CTD"/>
    <property type="match status" value="1"/>
</dbReference>
<evidence type="ECO:0000313" key="8">
    <source>
        <dbReference type="EMBL" id="RVT86419.1"/>
    </source>
</evidence>
<feature type="domain" description="TonB C-terminal" evidence="7">
    <location>
        <begin position="168"/>
        <end position="252"/>
    </location>
</feature>
<dbReference type="OrthoDB" id="1628901at2"/>
<evidence type="ECO:0000256" key="5">
    <source>
        <dbReference type="SAM" id="MobiDB-lite"/>
    </source>
</evidence>
<dbReference type="GO" id="GO:0055085">
    <property type="term" value="P:transmembrane transport"/>
    <property type="evidence" value="ECO:0007669"/>
    <property type="project" value="InterPro"/>
</dbReference>
<comment type="subcellular location">
    <subcellularLocation>
        <location evidence="1">Membrane</location>
        <topology evidence="1">Single-pass membrane protein</topology>
    </subcellularLocation>
</comment>
<dbReference type="SUPFAM" id="SSF74653">
    <property type="entry name" value="TolA/TonB C-terminal domain"/>
    <property type="match status" value="1"/>
</dbReference>
<keyword evidence="4" id="KW-0472">Membrane</keyword>
<dbReference type="InterPro" id="IPR037682">
    <property type="entry name" value="TonB_C"/>
</dbReference>
<reference evidence="8 9" key="1">
    <citation type="submission" date="2019-01" db="EMBL/GenBank/DDBJ databases">
        <authorList>
            <person name="Chen W.-M."/>
        </authorList>
    </citation>
    <scope>NUCLEOTIDE SEQUENCE [LARGE SCALE GENOMIC DNA]</scope>
    <source>
        <strain evidence="8 9">CCP-18</strain>
    </source>
</reference>
<dbReference type="RefSeq" id="WP_127682914.1">
    <property type="nucleotide sequence ID" value="NZ_SACM01000002.1"/>
</dbReference>
<proteinExistence type="predicted"/>
<evidence type="ECO:0000256" key="4">
    <source>
        <dbReference type="ARBA" id="ARBA00023136"/>
    </source>
</evidence>
<organism evidence="8 9">
    <name type="scientific">Inhella crocodyli</name>
    <dbReference type="NCBI Taxonomy" id="2499851"/>
    <lineage>
        <taxon>Bacteria</taxon>
        <taxon>Pseudomonadati</taxon>
        <taxon>Pseudomonadota</taxon>
        <taxon>Betaproteobacteria</taxon>
        <taxon>Burkholderiales</taxon>
        <taxon>Sphaerotilaceae</taxon>
        <taxon>Inhella</taxon>
    </lineage>
</organism>
<accession>A0A437LLX7</accession>
<feature type="chain" id="PRO_5019410771" evidence="6">
    <location>
        <begin position="24"/>
        <end position="252"/>
    </location>
</feature>
<evidence type="ECO:0000256" key="2">
    <source>
        <dbReference type="ARBA" id="ARBA00022692"/>
    </source>
</evidence>
<dbReference type="NCBIfam" id="TIGR01352">
    <property type="entry name" value="tonB_Cterm"/>
    <property type="match status" value="1"/>
</dbReference>
<sequence length="252" mass="25204">MSRRSNWKAWVLAGAVVAGPVWAQAPAPKKDAAALSDADRAKRDASKVFSFIKFHAVRSAAPAPAPAATALAAAAPAAPRAPDRVTDAPTPGANAAPNPASGPIAAPMAAASAPAPTGAATAALADPAALLAAAPTAAGGAAPAVASVAAVAAPVAPAVQAQPTPEPEELVELALIEHVEPVVPARLQGIVRSGSVMVQFTVQPDGKTAKVFARPGGQVRLAQVAVKAVEQWRFAPIPEPRDVMVELAFKLD</sequence>
<feature type="signal peptide" evidence="6">
    <location>
        <begin position="1"/>
        <end position="23"/>
    </location>
</feature>
<dbReference type="AlphaFoldDB" id="A0A437LLX7"/>
<evidence type="ECO:0000313" key="9">
    <source>
        <dbReference type="Proteomes" id="UP000288587"/>
    </source>
</evidence>
<keyword evidence="6" id="KW-0732">Signal</keyword>
<name>A0A437LLX7_9BURK</name>
<dbReference type="Gene3D" id="3.30.2420.10">
    <property type="entry name" value="TonB"/>
    <property type="match status" value="1"/>
</dbReference>
<comment type="caution">
    <text evidence="8">The sequence shown here is derived from an EMBL/GenBank/DDBJ whole genome shotgun (WGS) entry which is preliminary data.</text>
</comment>
<gene>
    <name evidence="8" type="ORF">EOD73_10410</name>
</gene>
<dbReference type="Pfam" id="PF03544">
    <property type="entry name" value="TonB_C"/>
    <property type="match status" value="1"/>
</dbReference>
<evidence type="ECO:0000256" key="6">
    <source>
        <dbReference type="SAM" id="SignalP"/>
    </source>
</evidence>
<dbReference type="EMBL" id="SACM01000002">
    <property type="protein sequence ID" value="RVT86419.1"/>
    <property type="molecule type" value="Genomic_DNA"/>
</dbReference>
<evidence type="ECO:0000259" key="7">
    <source>
        <dbReference type="PROSITE" id="PS52015"/>
    </source>
</evidence>
<feature type="compositionally biased region" description="Low complexity" evidence="5">
    <location>
        <begin position="87"/>
        <end position="100"/>
    </location>
</feature>
<keyword evidence="9" id="KW-1185">Reference proteome</keyword>
<dbReference type="Proteomes" id="UP000288587">
    <property type="component" value="Unassembled WGS sequence"/>
</dbReference>
<keyword evidence="3" id="KW-1133">Transmembrane helix</keyword>
<evidence type="ECO:0000256" key="3">
    <source>
        <dbReference type="ARBA" id="ARBA00022989"/>
    </source>
</evidence>
<keyword evidence="2" id="KW-0812">Transmembrane</keyword>